<evidence type="ECO:0000313" key="2">
    <source>
        <dbReference type="Proteomes" id="UP000769766"/>
    </source>
</evidence>
<reference evidence="1" key="1">
    <citation type="submission" date="2020-07" db="EMBL/GenBank/DDBJ databases">
        <title>Huge and variable diversity of episymbiotic CPR bacteria and DPANN archaea in groundwater ecosystems.</title>
        <authorList>
            <person name="He C.Y."/>
            <person name="Keren R."/>
            <person name="Whittaker M."/>
            <person name="Farag I.F."/>
            <person name="Doudna J."/>
            <person name="Cate J.H.D."/>
            <person name="Banfield J.F."/>
        </authorList>
    </citation>
    <scope>NUCLEOTIDE SEQUENCE</scope>
    <source>
        <strain evidence="1">NC_groundwater_672_Ag_B-0.1um_62_36</strain>
    </source>
</reference>
<evidence type="ECO:0000313" key="1">
    <source>
        <dbReference type="EMBL" id="MBI2878054.1"/>
    </source>
</evidence>
<dbReference type="Proteomes" id="UP000769766">
    <property type="component" value="Unassembled WGS sequence"/>
</dbReference>
<name>A0A932G022_UNCTE</name>
<dbReference type="EMBL" id="JACPRF010000440">
    <property type="protein sequence ID" value="MBI2878054.1"/>
    <property type="molecule type" value="Genomic_DNA"/>
</dbReference>
<proteinExistence type="predicted"/>
<sequence>MAIRDDLAGALFPTLQEMIEFFSQKLGQDALNVHDFEATGALLRALARKHGAPALQAIEEYFGERGKRNAALIKAELPDANLESLQNFFLGLASTGEIQFTDVQSTEDRFFFSVENCPIGYTERMIDQKVCDCMMAIDRKMVETISEGKLTFETIKGPPNCRNVVRKAQ</sequence>
<dbReference type="AlphaFoldDB" id="A0A932G022"/>
<protein>
    <submittedName>
        <fullName evidence="1">Uncharacterized protein</fullName>
    </submittedName>
</protein>
<accession>A0A932G022</accession>
<gene>
    <name evidence="1" type="ORF">HYY20_14350</name>
</gene>
<organism evidence="1 2">
    <name type="scientific">Tectimicrobiota bacterium</name>
    <dbReference type="NCBI Taxonomy" id="2528274"/>
    <lineage>
        <taxon>Bacteria</taxon>
        <taxon>Pseudomonadati</taxon>
        <taxon>Nitrospinota/Tectimicrobiota group</taxon>
        <taxon>Candidatus Tectimicrobiota</taxon>
    </lineage>
</organism>
<comment type="caution">
    <text evidence="1">The sequence shown here is derived from an EMBL/GenBank/DDBJ whole genome shotgun (WGS) entry which is preliminary data.</text>
</comment>